<dbReference type="PANTHER" id="PTHR13370:SF3">
    <property type="entry name" value="TRNA (GUANINE(10)-N2)-METHYLTRANSFERASE HOMOLOG"/>
    <property type="match status" value="1"/>
</dbReference>
<evidence type="ECO:0000256" key="1">
    <source>
        <dbReference type="ARBA" id="ARBA00022603"/>
    </source>
</evidence>
<dbReference type="GO" id="GO:0032259">
    <property type="term" value="P:methylation"/>
    <property type="evidence" value="ECO:0007669"/>
    <property type="project" value="UniProtKB-KW"/>
</dbReference>
<name>B3GAM7_9VIRU</name>
<keyword evidence="2" id="KW-0808">Transferase</keyword>
<dbReference type="PANTHER" id="PTHR13370">
    <property type="entry name" value="RNA METHYLASE-RELATED"/>
    <property type="match status" value="1"/>
</dbReference>
<dbReference type="InterPro" id="IPR029063">
    <property type="entry name" value="SAM-dependent_MTases_sf"/>
</dbReference>
<keyword evidence="1" id="KW-0489">Methyltransferase</keyword>
<proteinExistence type="predicted"/>
<sequence>MNINTIENKDALEGLREMESESIDCIITDPPWPYNSYNQFPNRNLTYNTVSNEYLEETFKELYRILKKGKHAYVFTTNLRLGKDITTLEKCGFRYNQTLILLANGIKLGYGYRHTYLPILFLDKEGTSVTNLHDVSNVLGPSNFNVLSKPVEIIDTFLRQSTKEGDIVFDPFMGSGSTAIACKRIGRNYLGFEIDKERFETTNIRIERTHVFDDMEVDE</sequence>
<dbReference type="SUPFAM" id="SSF53335">
    <property type="entry name" value="S-adenosyl-L-methionine-dependent methyltransferases"/>
    <property type="match status" value="1"/>
</dbReference>
<dbReference type="Pfam" id="PF01555">
    <property type="entry name" value="N6_N4_Mtase"/>
    <property type="match status" value="1"/>
</dbReference>
<dbReference type="EMBL" id="EU662159">
    <property type="protein sequence ID" value="ACD75435.1"/>
    <property type="molecule type" value="Genomic_DNA"/>
</dbReference>
<evidence type="ECO:0000259" key="3">
    <source>
        <dbReference type="Pfam" id="PF01555"/>
    </source>
</evidence>
<organism evidence="4">
    <name type="scientific">uncultured virus</name>
    <dbReference type="NCBI Taxonomy" id="340016"/>
    <lineage>
        <taxon>Viruses</taxon>
        <taxon>environmental samples</taxon>
    </lineage>
</organism>
<dbReference type="InterPro" id="IPR002941">
    <property type="entry name" value="DNA_methylase_N4/N6"/>
</dbReference>
<reference evidence="4" key="1">
    <citation type="submission" date="2008-04" db="EMBL/GenBank/DDBJ databases">
        <title>Virus population dynamics and acquired virus resistance in natural microbial communities.</title>
        <authorList>
            <person name="Andersson A.A."/>
            <person name="Banfield J.F."/>
        </authorList>
    </citation>
    <scope>NUCLEOTIDE SEQUENCE</scope>
</reference>
<dbReference type="GO" id="GO:0003677">
    <property type="term" value="F:DNA binding"/>
    <property type="evidence" value="ECO:0007669"/>
    <property type="project" value="InterPro"/>
</dbReference>
<protein>
    <submittedName>
        <fullName evidence="4">AMDV4_6</fullName>
    </submittedName>
</protein>
<feature type="domain" description="DNA methylase N-4/N-6" evidence="3">
    <location>
        <begin position="147"/>
        <end position="202"/>
    </location>
</feature>
<dbReference type="Gene3D" id="3.40.50.150">
    <property type="entry name" value="Vaccinia Virus protein VP39"/>
    <property type="match status" value="1"/>
</dbReference>
<evidence type="ECO:0000256" key="2">
    <source>
        <dbReference type="ARBA" id="ARBA00022679"/>
    </source>
</evidence>
<evidence type="ECO:0000313" key="4">
    <source>
        <dbReference type="EMBL" id="ACD75435.1"/>
    </source>
</evidence>
<dbReference type="GO" id="GO:0008170">
    <property type="term" value="F:N-methyltransferase activity"/>
    <property type="evidence" value="ECO:0007669"/>
    <property type="project" value="InterPro"/>
</dbReference>
<dbReference type="InterPro" id="IPR001091">
    <property type="entry name" value="RM_Methyltransferase"/>
</dbReference>
<accession>B3GAM7</accession>
<dbReference type="PRINTS" id="PR00508">
    <property type="entry name" value="S21N4MTFRASE"/>
</dbReference>